<dbReference type="AlphaFoldDB" id="A0A3N1CTU0"/>
<dbReference type="CDD" id="cd00332">
    <property type="entry name" value="PAL-HAL"/>
    <property type="match status" value="1"/>
</dbReference>
<protein>
    <submittedName>
        <fullName evidence="2">Histidine ammonia-lyase</fullName>
    </submittedName>
</protein>
<keyword evidence="3" id="KW-1185">Reference proteome</keyword>
<reference evidence="2 3" key="1">
    <citation type="submission" date="2018-11" db="EMBL/GenBank/DDBJ databases">
        <title>Sequencing the genomes of 1000 actinobacteria strains.</title>
        <authorList>
            <person name="Klenk H.-P."/>
        </authorList>
    </citation>
    <scope>NUCLEOTIDE SEQUENCE [LARGE SCALE GENOMIC DNA]</scope>
    <source>
        <strain evidence="2 3">DSM 44254</strain>
    </source>
</reference>
<dbReference type="PANTHER" id="PTHR10362">
    <property type="entry name" value="HISTIDINE AMMONIA-LYASE"/>
    <property type="match status" value="1"/>
</dbReference>
<dbReference type="Pfam" id="PF00221">
    <property type="entry name" value="Lyase_aromatic"/>
    <property type="match status" value="1"/>
</dbReference>
<dbReference type="Gene3D" id="1.20.200.10">
    <property type="entry name" value="Fumarase/aspartase (Central domain)"/>
    <property type="match status" value="1"/>
</dbReference>
<proteinExistence type="predicted"/>
<accession>A0A3N1CTU0</accession>
<name>A0A3N1CTU0_9ACTN</name>
<gene>
    <name evidence="2" type="ORF">EDD29_2249</name>
</gene>
<sequence length="495" mass="51491">MSVDQLPVTATLVFPARLTPEALEQAAAPVAVTLDEGARNAVVGCHDFLHLCLAEGREIYGATTGFGPLVTFAGQKEAADQCENLLFHLEVGQGADLPPAIARAALLARVWTLSQGRSGVSLAVIDALRATLATSFAPAIPEFGSVGASGDLAPMAHAVRALQGRGQAYLGEVRMNAGEALTRAGLVPLELTGRDALALVNGTSVTSAAAGLALTALSRSLAAATALTALMADVLGCRSDFVVPEIFEALGHDDTAGQAAVLRAHLADHVPGAERPLQEPYTLRCAPHLLGASATSLRHARQVVTDDLNGVSDNPLLFPERDVIAHGGNFFGQQVAFAADLMSITATQMANLAERQLDLLIDPHRNGGLNPVLAEAPGRDHGVQGVQLAATSLVARMRRRAVPASMQSIPTNHHNQDIVPFGTQAALTAHEQAQTLRLLHGSLAVALVQAVRVGARRPTTTAGARLADALDAALSADIPWATRVRRAADILDTAV</sequence>
<dbReference type="InterPro" id="IPR008948">
    <property type="entry name" value="L-Aspartase-like"/>
</dbReference>
<dbReference type="Proteomes" id="UP000272400">
    <property type="component" value="Unassembled WGS sequence"/>
</dbReference>
<dbReference type="InterPro" id="IPR001106">
    <property type="entry name" value="Aromatic_Lyase"/>
</dbReference>
<evidence type="ECO:0000313" key="2">
    <source>
        <dbReference type="EMBL" id="ROO84721.1"/>
    </source>
</evidence>
<organism evidence="2 3">
    <name type="scientific">Actinocorallia herbida</name>
    <dbReference type="NCBI Taxonomy" id="58109"/>
    <lineage>
        <taxon>Bacteria</taxon>
        <taxon>Bacillati</taxon>
        <taxon>Actinomycetota</taxon>
        <taxon>Actinomycetes</taxon>
        <taxon>Streptosporangiales</taxon>
        <taxon>Thermomonosporaceae</taxon>
        <taxon>Actinocorallia</taxon>
    </lineage>
</organism>
<dbReference type="GO" id="GO:0016841">
    <property type="term" value="F:ammonia-lyase activity"/>
    <property type="evidence" value="ECO:0007669"/>
    <property type="project" value="UniProtKB-ARBA"/>
</dbReference>
<comment type="caution">
    <text evidence="2">The sequence shown here is derived from an EMBL/GenBank/DDBJ whole genome shotgun (WGS) entry which is preliminary data.</text>
</comment>
<dbReference type="InterPro" id="IPR024083">
    <property type="entry name" value="Fumarase/histidase_N"/>
</dbReference>
<dbReference type="SUPFAM" id="SSF48557">
    <property type="entry name" value="L-aspartase-like"/>
    <property type="match status" value="1"/>
</dbReference>
<dbReference type="Gene3D" id="1.10.275.10">
    <property type="entry name" value="Fumarase/aspartase (N-terminal domain)"/>
    <property type="match status" value="1"/>
</dbReference>
<dbReference type="EMBL" id="RJKE01000001">
    <property type="protein sequence ID" value="ROO84721.1"/>
    <property type="molecule type" value="Genomic_DNA"/>
</dbReference>
<keyword evidence="1 2" id="KW-0456">Lyase</keyword>
<evidence type="ECO:0000256" key="1">
    <source>
        <dbReference type="ARBA" id="ARBA00023239"/>
    </source>
</evidence>
<evidence type="ECO:0000313" key="3">
    <source>
        <dbReference type="Proteomes" id="UP000272400"/>
    </source>
</evidence>
<dbReference type="OrthoDB" id="9806955at2"/>
<dbReference type="RefSeq" id="WP_123664298.1">
    <property type="nucleotide sequence ID" value="NZ_RJKE01000001.1"/>
</dbReference>